<dbReference type="AlphaFoldDB" id="A0A5B1CIM3"/>
<evidence type="ECO:0000313" key="1">
    <source>
        <dbReference type="EMBL" id="KAA1260446.1"/>
    </source>
</evidence>
<dbReference type="Proteomes" id="UP000322699">
    <property type="component" value="Unassembled WGS sequence"/>
</dbReference>
<organism evidence="1 2">
    <name type="scientific">Rubripirellula obstinata</name>
    <dbReference type="NCBI Taxonomy" id="406547"/>
    <lineage>
        <taxon>Bacteria</taxon>
        <taxon>Pseudomonadati</taxon>
        <taxon>Planctomycetota</taxon>
        <taxon>Planctomycetia</taxon>
        <taxon>Pirellulales</taxon>
        <taxon>Pirellulaceae</taxon>
        <taxon>Rubripirellula</taxon>
    </lineage>
</organism>
<comment type="caution">
    <text evidence="1">The sequence shown here is derived from an EMBL/GenBank/DDBJ whole genome shotgun (WGS) entry which is preliminary data.</text>
</comment>
<evidence type="ECO:0000313" key="2">
    <source>
        <dbReference type="Proteomes" id="UP000322699"/>
    </source>
</evidence>
<gene>
    <name evidence="1" type="ORF">LF1_29860</name>
</gene>
<name>A0A5B1CIM3_9BACT</name>
<reference evidence="1 2" key="1">
    <citation type="submission" date="2019-08" db="EMBL/GenBank/DDBJ databases">
        <title>Deep-cultivation of Planctomycetes and their phenomic and genomic characterization uncovers novel biology.</title>
        <authorList>
            <person name="Wiegand S."/>
            <person name="Jogler M."/>
            <person name="Boedeker C."/>
            <person name="Pinto D."/>
            <person name="Vollmers J."/>
            <person name="Rivas-Marin E."/>
            <person name="Kohn T."/>
            <person name="Peeters S.H."/>
            <person name="Heuer A."/>
            <person name="Rast P."/>
            <person name="Oberbeckmann S."/>
            <person name="Bunk B."/>
            <person name="Jeske O."/>
            <person name="Meyerdierks A."/>
            <person name="Storesund J.E."/>
            <person name="Kallscheuer N."/>
            <person name="Luecker S."/>
            <person name="Lage O.M."/>
            <person name="Pohl T."/>
            <person name="Merkel B.J."/>
            <person name="Hornburger P."/>
            <person name="Mueller R.-W."/>
            <person name="Bruemmer F."/>
            <person name="Labrenz M."/>
            <person name="Spormann A.M."/>
            <person name="Op Den Camp H."/>
            <person name="Overmann J."/>
            <person name="Amann R."/>
            <person name="Jetten M.S.M."/>
            <person name="Mascher T."/>
            <person name="Medema M.H."/>
            <person name="Devos D.P."/>
            <person name="Kaster A.-K."/>
            <person name="Ovreas L."/>
            <person name="Rohde M."/>
            <person name="Galperin M.Y."/>
            <person name="Jogler C."/>
        </authorList>
    </citation>
    <scope>NUCLEOTIDE SEQUENCE [LARGE SCALE GENOMIC DNA]</scope>
    <source>
        <strain evidence="1 2">LF1</strain>
    </source>
</reference>
<accession>A0A5B1CIM3</accession>
<dbReference type="EMBL" id="VRLW01000001">
    <property type="protein sequence ID" value="KAA1260446.1"/>
    <property type="molecule type" value="Genomic_DNA"/>
</dbReference>
<keyword evidence="2" id="KW-1185">Reference proteome</keyword>
<proteinExistence type="predicted"/>
<protein>
    <submittedName>
        <fullName evidence="1">Uncharacterized protein</fullName>
    </submittedName>
</protein>
<sequence length="87" mass="9769">MKASVLQPIPVVTLSGGQEEGQRNSMRTLSLALARPLPQAREVKYCENRIVFQNEEQQLGGDGQVNNLRIRRFFDQLARSGWRGIGS</sequence>